<evidence type="ECO:0000256" key="1">
    <source>
        <dbReference type="PROSITE-ProRule" id="PRU00708"/>
    </source>
</evidence>
<dbReference type="GO" id="GO:0005739">
    <property type="term" value="C:mitochondrion"/>
    <property type="evidence" value="ECO:0007669"/>
    <property type="project" value="TreeGrafter"/>
</dbReference>
<gene>
    <name evidence="2" type="ORF">PROFUN_11709</name>
</gene>
<dbReference type="EMBL" id="MDYQ01000147">
    <property type="protein sequence ID" value="PRP80487.1"/>
    <property type="molecule type" value="Genomic_DNA"/>
</dbReference>
<dbReference type="PANTHER" id="PTHR47934:SF6">
    <property type="entry name" value="MITOCHONDRIAL GROUP I INTRON SPLICING FACTOR CCM1-RELATED"/>
    <property type="match status" value="1"/>
</dbReference>
<dbReference type="STRING" id="1890364.A0A2P6N947"/>
<dbReference type="InParanoid" id="A0A2P6N947"/>
<dbReference type="AlphaFoldDB" id="A0A2P6N947"/>
<evidence type="ECO:0000313" key="3">
    <source>
        <dbReference type="Proteomes" id="UP000241769"/>
    </source>
</evidence>
<dbReference type="PROSITE" id="PS51375">
    <property type="entry name" value="PPR"/>
    <property type="match status" value="1"/>
</dbReference>
<dbReference type="OrthoDB" id="5588846at2759"/>
<dbReference type="InterPro" id="IPR011990">
    <property type="entry name" value="TPR-like_helical_dom_sf"/>
</dbReference>
<protein>
    <recommendedName>
        <fullName evidence="4">Pentatricopeptide repeat-containing protein</fullName>
    </recommendedName>
</protein>
<dbReference type="InterPro" id="IPR051114">
    <property type="entry name" value="Mito_RNA_Proc_CCM1"/>
</dbReference>
<dbReference type="InterPro" id="IPR002885">
    <property type="entry name" value="PPR_rpt"/>
</dbReference>
<feature type="repeat" description="PPR" evidence="1">
    <location>
        <begin position="152"/>
        <end position="186"/>
    </location>
</feature>
<evidence type="ECO:0000313" key="2">
    <source>
        <dbReference type="EMBL" id="PRP80487.1"/>
    </source>
</evidence>
<dbReference type="GO" id="GO:0007005">
    <property type="term" value="P:mitochondrion organization"/>
    <property type="evidence" value="ECO:0007669"/>
    <property type="project" value="TreeGrafter"/>
</dbReference>
<dbReference type="Gene3D" id="1.25.40.10">
    <property type="entry name" value="Tetratricopeptide repeat domain"/>
    <property type="match status" value="1"/>
</dbReference>
<keyword evidence="3" id="KW-1185">Reference proteome</keyword>
<name>A0A2P6N947_9EUKA</name>
<sequence length="252" mass="29268">MRAAVFVLKKPKIASVTQRNVLKRSSTNFKFVDQKKELKKEEKKPDEPIRLRRDSQVLLETVLEIKNSMLRPPLLELPPLSTHLSIRKLLQTGKGDEAKEIIEEWWNHAKSSGQRVDTKTFNQFLSSHMKKHHDEKVQSILSDIPNIKLKPDVQTFNLILQWLHAKTDITKMEETWQQMMESNIEPDVESYGTMIAAYVSLEEQPTQKIEELWTAMRDSGLDTSENVHKRITELVSKAETTRYANMSNSKDK</sequence>
<accession>A0A2P6N947</accession>
<dbReference type="Proteomes" id="UP000241769">
    <property type="component" value="Unassembled WGS sequence"/>
</dbReference>
<comment type="caution">
    <text evidence="2">The sequence shown here is derived from an EMBL/GenBank/DDBJ whole genome shotgun (WGS) entry which is preliminary data.</text>
</comment>
<dbReference type="GO" id="GO:0006396">
    <property type="term" value="P:RNA processing"/>
    <property type="evidence" value="ECO:0007669"/>
    <property type="project" value="TreeGrafter"/>
</dbReference>
<proteinExistence type="predicted"/>
<evidence type="ECO:0008006" key="4">
    <source>
        <dbReference type="Google" id="ProtNLM"/>
    </source>
</evidence>
<dbReference type="GO" id="GO:0003729">
    <property type="term" value="F:mRNA binding"/>
    <property type="evidence" value="ECO:0007669"/>
    <property type="project" value="TreeGrafter"/>
</dbReference>
<dbReference type="Pfam" id="PF13041">
    <property type="entry name" value="PPR_2"/>
    <property type="match status" value="1"/>
</dbReference>
<organism evidence="2 3">
    <name type="scientific">Planoprotostelium fungivorum</name>
    <dbReference type="NCBI Taxonomy" id="1890364"/>
    <lineage>
        <taxon>Eukaryota</taxon>
        <taxon>Amoebozoa</taxon>
        <taxon>Evosea</taxon>
        <taxon>Variosea</taxon>
        <taxon>Cavosteliida</taxon>
        <taxon>Cavosteliaceae</taxon>
        <taxon>Planoprotostelium</taxon>
    </lineage>
</organism>
<dbReference type="PANTHER" id="PTHR47934">
    <property type="entry name" value="PENTATRICOPEPTIDE REPEAT-CONTAINING PROTEIN PET309, MITOCHONDRIAL"/>
    <property type="match status" value="1"/>
</dbReference>
<reference evidence="2 3" key="1">
    <citation type="journal article" date="2018" name="Genome Biol. Evol.">
        <title>Multiple Roots of Fruiting Body Formation in Amoebozoa.</title>
        <authorList>
            <person name="Hillmann F."/>
            <person name="Forbes G."/>
            <person name="Novohradska S."/>
            <person name="Ferling I."/>
            <person name="Riege K."/>
            <person name="Groth M."/>
            <person name="Westermann M."/>
            <person name="Marz M."/>
            <person name="Spaller T."/>
            <person name="Winckler T."/>
            <person name="Schaap P."/>
            <person name="Glockner G."/>
        </authorList>
    </citation>
    <scope>NUCLEOTIDE SEQUENCE [LARGE SCALE GENOMIC DNA]</scope>
    <source>
        <strain evidence="2 3">Jena</strain>
    </source>
</reference>